<dbReference type="Proteomes" id="UP000032545">
    <property type="component" value="Unassembled WGS sequence"/>
</dbReference>
<comment type="caution">
    <text evidence="1">The sequence shown here is derived from an EMBL/GenBank/DDBJ whole genome shotgun (WGS) entry which is preliminary data.</text>
</comment>
<proteinExistence type="predicted"/>
<evidence type="ECO:0000313" key="2">
    <source>
        <dbReference type="Proteomes" id="UP000032545"/>
    </source>
</evidence>
<protein>
    <submittedName>
        <fullName evidence="1">Uncharacterized protein</fullName>
    </submittedName>
</protein>
<name>A0A0D8BGC7_9ACTN</name>
<accession>A0A0D8BGC7</accession>
<evidence type="ECO:0000313" key="1">
    <source>
        <dbReference type="EMBL" id="KJE23029.1"/>
    </source>
</evidence>
<gene>
    <name evidence="1" type="ORF">FF36_02631</name>
</gene>
<dbReference type="PATRIC" id="fig|1502723.3.peg.1749"/>
<dbReference type="EMBL" id="JYFN01000017">
    <property type="protein sequence ID" value="KJE23029.1"/>
    <property type="molecule type" value="Genomic_DNA"/>
</dbReference>
<keyword evidence="2" id="KW-1185">Reference proteome</keyword>
<sequence>MVARLVRPLGFCLVLRGLEWSGICRSRSGGTADGSVVRYDVARAHAQRRAPGDAMAALLKAEQVPPEQIYDHPRVRTLVHDLLQKLSLRSDQTLRALARRCGIPTGRRDP</sequence>
<reference evidence="1 2" key="2">
    <citation type="journal article" date="2016" name="Genome Announc.">
        <title>Permanent Draft Genome Sequences for Two Variants of Frankia sp. Strain CpI1, the First Frankia Strain Isolated from Root Nodules of Comptonia peregrina.</title>
        <authorList>
            <person name="Oshone R."/>
            <person name="Hurst S.G.IV."/>
            <person name="Abebe-Akele F."/>
            <person name="Simpson S."/>
            <person name="Morris K."/>
            <person name="Thomas W.K."/>
            <person name="Tisa L.S."/>
        </authorList>
    </citation>
    <scope>NUCLEOTIDE SEQUENCE [LARGE SCALE GENOMIC DNA]</scope>
    <source>
        <strain evidence="2">CpI1-S</strain>
    </source>
</reference>
<reference evidence="2" key="1">
    <citation type="submission" date="2015-02" db="EMBL/GenBank/DDBJ databases">
        <title>Draft Genome of Frankia sp. CpI1-S.</title>
        <authorList>
            <person name="Oshone R.T."/>
            <person name="Ngom M."/>
            <person name="Ghodhbane-Gtari F."/>
            <person name="Gtari M."/>
            <person name="Morris K."/>
            <person name="Thomas K."/>
            <person name="Sen A."/>
            <person name="Tisa L.S."/>
        </authorList>
    </citation>
    <scope>NUCLEOTIDE SEQUENCE [LARGE SCALE GENOMIC DNA]</scope>
    <source>
        <strain evidence="2">CpI1-S</strain>
    </source>
</reference>
<organism evidence="1 2">
    <name type="scientific">Frankia torreyi</name>
    <dbReference type="NCBI Taxonomy" id="1856"/>
    <lineage>
        <taxon>Bacteria</taxon>
        <taxon>Bacillati</taxon>
        <taxon>Actinomycetota</taxon>
        <taxon>Actinomycetes</taxon>
        <taxon>Frankiales</taxon>
        <taxon>Frankiaceae</taxon>
        <taxon>Frankia</taxon>
    </lineage>
</organism>
<dbReference type="AlphaFoldDB" id="A0A0D8BGC7"/>